<dbReference type="STRING" id="1223515.B842_04000"/>
<evidence type="ECO:0000313" key="4">
    <source>
        <dbReference type="Proteomes" id="UP000031524"/>
    </source>
</evidence>
<name>A0A0B5D8U9_9CORY</name>
<feature type="region of interest" description="Disordered" evidence="1">
    <location>
        <begin position="201"/>
        <end position="224"/>
    </location>
</feature>
<dbReference type="RefSeq" id="WP_052437729.1">
    <property type="nucleotide sequence ID" value="NZ_BCSU01000022.1"/>
</dbReference>
<dbReference type="Gene3D" id="1.10.30.50">
    <property type="match status" value="1"/>
</dbReference>
<proteinExistence type="predicted"/>
<keyword evidence="4" id="KW-1185">Reference proteome</keyword>
<accession>A0A0B5D8U9</accession>
<dbReference type="GO" id="GO:0008270">
    <property type="term" value="F:zinc ion binding"/>
    <property type="evidence" value="ECO:0007669"/>
    <property type="project" value="InterPro"/>
</dbReference>
<reference evidence="3 4" key="1">
    <citation type="submission" date="2013-04" db="EMBL/GenBank/DDBJ databases">
        <title>Complete genome sequence of Corynebacterium humireducens DSM 45392(T), isolated from a wastewater-fed microbial fuel cell.</title>
        <authorList>
            <person name="Ruckert C."/>
            <person name="Albersmeier A."/>
            <person name="Kalinowski J."/>
        </authorList>
    </citation>
    <scope>NUCLEOTIDE SEQUENCE [LARGE SCALE GENOMIC DNA]</scope>
    <source>
        <strain evidence="4">MFC-5</strain>
    </source>
</reference>
<dbReference type="AlphaFoldDB" id="A0A0B5D8U9"/>
<dbReference type="EMBL" id="CP005286">
    <property type="protein sequence ID" value="AJE32653.1"/>
    <property type="molecule type" value="Genomic_DNA"/>
</dbReference>
<dbReference type="GO" id="GO:0004519">
    <property type="term" value="F:endonuclease activity"/>
    <property type="evidence" value="ECO:0007669"/>
    <property type="project" value="InterPro"/>
</dbReference>
<dbReference type="HOGENOM" id="CLU_026086_0_0_11"/>
<organism evidence="3 4">
    <name type="scientific">Corynebacterium humireducens NBRC 106098 = DSM 45392</name>
    <dbReference type="NCBI Taxonomy" id="1223515"/>
    <lineage>
        <taxon>Bacteria</taxon>
        <taxon>Bacillati</taxon>
        <taxon>Actinomycetota</taxon>
        <taxon>Actinomycetes</taxon>
        <taxon>Mycobacteriales</taxon>
        <taxon>Corynebacteriaceae</taxon>
        <taxon>Corynebacterium</taxon>
    </lineage>
</organism>
<dbReference type="InterPro" id="IPR003615">
    <property type="entry name" value="HNH_nuc"/>
</dbReference>
<dbReference type="OrthoDB" id="4752861at2"/>
<protein>
    <recommendedName>
        <fullName evidence="2">HNH nuclease domain-containing protein</fullName>
    </recommendedName>
</protein>
<evidence type="ECO:0000259" key="2">
    <source>
        <dbReference type="SMART" id="SM00507"/>
    </source>
</evidence>
<gene>
    <name evidence="3" type="ORF">B842_04000</name>
</gene>
<dbReference type="GO" id="GO:0003676">
    <property type="term" value="F:nucleic acid binding"/>
    <property type="evidence" value="ECO:0007669"/>
    <property type="project" value="InterPro"/>
</dbReference>
<dbReference type="InterPro" id="IPR002711">
    <property type="entry name" value="HNH"/>
</dbReference>
<dbReference type="SMART" id="SM00507">
    <property type="entry name" value="HNHc"/>
    <property type="match status" value="1"/>
</dbReference>
<sequence length="452" mass="49858">MLATIIDRTDTELTAELTSAHRQLTHFKARFILSVAEFDARDLARTHAAPGTAAWLQRTFHLSRSTAFEYLGVGRKLRVFPLLAQAFLDAEFSYSVVRLLLRYLTEDNQEELLTLARAHPLAELTALLAGRDQPGATPRANKISVVTDPETGRVRFWGELDPERGAEFKAALKISELANLIDLDTIDQEVLDDPVAVEKLIDDARETPDPDSAGDTEPRHNRSRFGTGLTVTVFTAFMGLVHMVRSHPISRVRAPGAEVNVLFTQDQRAYIPGHPGGMTGDLMRLVLNGAVRYHLLDRSGLTLKTTRSQRLATSAQVKALLVAWGYQCAGPGCSHTRFLEFHHIVPWRDGGATELSNLLPLCSGCHMLVSAGVMTIIIDTDPRFLRFRLPGGESFTSENRGLAVSDEAMGRWGDRYTSGAVPPGDEHLLQIWEHEDSFDDPESAAADSDPTT</sequence>
<dbReference type="Proteomes" id="UP000031524">
    <property type="component" value="Chromosome"/>
</dbReference>
<feature type="domain" description="HNH nuclease" evidence="2">
    <location>
        <begin position="316"/>
        <end position="367"/>
    </location>
</feature>
<dbReference type="CDD" id="cd00085">
    <property type="entry name" value="HNHc"/>
    <property type="match status" value="1"/>
</dbReference>
<evidence type="ECO:0000256" key="1">
    <source>
        <dbReference type="SAM" id="MobiDB-lite"/>
    </source>
</evidence>
<evidence type="ECO:0000313" key="3">
    <source>
        <dbReference type="EMBL" id="AJE32653.1"/>
    </source>
</evidence>
<dbReference type="Pfam" id="PF01844">
    <property type="entry name" value="HNH"/>
    <property type="match status" value="1"/>
</dbReference>
<dbReference type="KEGG" id="chm:B842_04000"/>